<dbReference type="CDD" id="cd12797">
    <property type="entry name" value="M23_peptidase"/>
    <property type="match status" value="1"/>
</dbReference>
<evidence type="ECO:0000256" key="1">
    <source>
        <dbReference type="SAM" id="MobiDB-lite"/>
    </source>
</evidence>
<name>A0A7T0C0C0_9BACT</name>
<dbReference type="Pfam" id="PF01551">
    <property type="entry name" value="Peptidase_M23"/>
    <property type="match status" value="1"/>
</dbReference>
<dbReference type="AlphaFoldDB" id="A0A7T0C0C0"/>
<evidence type="ECO:0000259" key="2">
    <source>
        <dbReference type="PROSITE" id="PS51782"/>
    </source>
</evidence>
<reference evidence="4" key="1">
    <citation type="submission" date="2020-02" db="EMBL/GenBank/DDBJ databases">
        <title>Genomic and physiological characterization of two novel Nitrospinaceae genera.</title>
        <authorList>
            <person name="Mueller A.J."/>
            <person name="Jung M.-Y."/>
            <person name="Strachan C.R."/>
            <person name="Herbold C.W."/>
            <person name="Kirkegaard R.H."/>
            <person name="Daims H."/>
        </authorList>
    </citation>
    <scope>NUCLEOTIDE SEQUENCE [LARGE SCALE GENOMIC DNA]</scope>
</reference>
<feature type="region of interest" description="Disordered" evidence="1">
    <location>
        <begin position="99"/>
        <end position="129"/>
    </location>
</feature>
<sequence>MNSARTRSDISLKPLLARVALFLGLAVLGGCQGMPGAVFWESEVGVYHTVLEGQTLYSIAQAYDRDVDYLARLNGVDDPTKLRTGTRLWIPDAHRVLQVPTDGRAPPSRQAQGRSKSKQKQQTTKETAKKRTLIWPVDGVLTSGFGRRNGRNHDGIDIGAEKGTPIVAAEAGRVAFSGWGPTGYGRMVIVQHQGHITTLYAHNEKNLVKVGDKVVQGQRIALVGSTGRSTGPHLHFEVRNDTQPKNPLIYLKPRK</sequence>
<dbReference type="PROSITE" id="PS51782">
    <property type="entry name" value="LYSM"/>
    <property type="match status" value="1"/>
</dbReference>
<dbReference type="KEGG" id="nva:G3M78_01645"/>
<dbReference type="Gene3D" id="3.10.350.10">
    <property type="entry name" value="LysM domain"/>
    <property type="match status" value="1"/>
</dbReference>
<dbReference type="InterPro" id="IPR050570">
    <property type="entry name" value="Cell_wall_metabolism_enzyme"/>
</dbReference>
<evidence type="ECO:0000313" key="4">
    <source>
        <dbReference type="Proteomes" id="UP000594464"/>
    </source>
</evidence>
<gene>
    <name evidence="3" type="ORF">G3M78_01645</name>
</gene>
<dbReference type="Pfam" id="PF01476">
    <property type="entry name" value="LysM"/>
    <property type="match status" value="1"/>
</dbReference>
<dbReference type="GO" id="GO:0004222">
    <property type="term" value="F:metalloendopeptidase activity"/>
    <property type="evidence" value="ECO:0007669"/>
    <property type="project" value="TreeGrafter"/>
</dbReference>
<dbReference type="InterPro" id="IPR036779">
    <property type="entry name" value="LysM_dom_sf"/>
</dbReference>
<dbReference type="PANTHER" id="PTHR21666">
    <property type="entry name" value="PEPTIDASE-RELATED"/>
    <property type="match status" value="1"/>
</dbReference>
<feature type="domain" description="LysM" evidence="2">
    <location>
        <begin position="46"/>
        <end position="90"/>
    </location>
</feature>
<dbReference type="Gene3D" id="2.70.70.10">
    <property type="entry name" value="Glucose Permease (Domain IIA)"/>
    <property type="match status" value="1"/>
</dbReference>
<dbReference type="EMBL" id="CP048620">
    <property type="protein sequence ID" value="QPJ64172.1"/>
    <property type="molecule type" value="Genomic_DNA"/>
</dbReference>
<evidence type="ECO:0000313" key="3">
    <source>
        <dbReference type="EMBL" id="QPJ64172.1"/>
    </source>
</evidence>
<dbReference type="InterPro" id="IPR016047">
    <property type="entry name" value="M23ase_b-sheet_dom"/>
</dbReference>
<dbReference type="CDD" id="cd00118">
    <property type="entry name" value="LysM"/>
    <property type="match status" value="1"/>
</dbReference>
<accession>A0A7T0C0C0</accession>
<dbReference type="PANTHER" id="PTHR21666:SF270">
    <property type="entry name" value="MUREIN HYDROLASE ACTIVATOR ENVC"/>
    <property type="match status" value="1"/>
</dbReference>
<organism evidence="3 4">
    <name type="scientific">Candidatus Nitrohelix vancouverensis</name>
    <dbReference type="NCBI Taxonomy" id="2705534"/>
    <lineage>
        <taxon>Bacteria</taxon>
        <taxon>Pseudomonadati</taxon>
        <taxon>Nitrospinota/Tectimicrobiota group</taxon>
        <taxon>Nitrospinota</taxon>
        <taxon>Nitrospinia</taxon>
        <taxon>Nitrospinales</taxon>
        <taxon>Nitrospinaceae</taxon>
        <taxon>Candidatus Nitrohelix</taxon>
    </lineage>
</organism>
<dbReference type="SMART" id="SM00257">
    <property type="entry name" value="LysM"/>
    <property type="match status" value="1"/>
</dbReference>
<feature type="compositionally biased region" description="Low complexity" evidence="1">
    <location>
        <begin position="108"/>
        <end position="125"/>
    </location>
</feature>
<dbReference type="PROSITE" id="PS51257">
    <property type="entry name" value="PROKAR_LIPOPROTEIN"/>
    <property type="match status" value="1"/>
</dbReference>
<dbReference type="InterPro" id="IPR011055">
    <property type="entry name" value="Dup_hybrid_motif"/>
</dbReference>
<dbReference type="Proteomes" id="UP000594464">
    <property type="component" value="Chromosome"/>
</dbReference>
<protein>
    <submittedName>
        <fullName evidence="3">M23 family metallopeptidase</fullName>
    </submittedName>
</protein>
<dbReference type="SUPFAM" id="SSF51261">
    <property type="entry name" value="Duplicated hybrid motif"/>
    <property type="match status" value="1"/>
</dbReference>
<proteinExistence type="predicted"/>
<dbReference type="InterPro" id="IPR018392">
    <property type="entry name" value="LysM"/>
</dbReference>